<dbReference type="PANTHER" id="PTHR12121">
    <property type="entry name" value="CARBON CATABOLITE REPRESSOR PROTEIN 4"/>
    <property type="match status" value="1"/>
</dbReference>
<dbReference type="Proteomes" id="UP000290189">
    <property type="component" value="Unassembled WGS sequence"/>
</dbReference>
<dbReference type="PANTHER" id="PTHR12121:SF36">
    <property type="entry name" value="ENDONUCLEASE_EXONUCLEASE_PHOSPHATASE DOMAIN-CONTAINING PROTEIN"/>
    <property type="match status" value="1"/>
</dbReference>
<organism evidence="2 3">
    <name type="scientific">Plasmodiophora brassicae</name>
    <name type="common">Clubroot disease agent</name>
    <dbReference type="NCBI Taxonomy" id="37360"/>
    <lineage>
        <taxon>Eukaryota</taxon>
        <taxon>Sar</taxon>
        <taxon>Rhizaria</taxon>
        <taxon>Endomyxa</taxon>
        <taxon>Phytomyxea</taxon>
        <taxon>Plasmodiophorida</taxon>
        <taxon>Plasmodiophoridae</taxon>
        <taxon>Plasmodiophora</taxon>
    </lineage>
</organism>
<accession>A0A3P3YE13</accession>
<dbReference type="SUPFAM" id="SSF56219">
    <property type="entry name" value="DNase I-like"/>
    <property type="match status" value="1"/>
</dbReference>
<dbReference type="EMBL" id="OVEO01000009">
    <property type="protein sequence ID" value="SPQ98421.1"/>
    <property type="molecule type" value="Genomic_DNA"/>
</dbReference>
<dbReference type="AlphaFoldDB" id="A0A3P3YE13"/>
<sequence>MAVLRAVAAGAPRRWLRLRAPSPTGVRILSYNVLSPYIMEWYRRLYVETPTRYRRWQTRLPLVVRDIADQSPDVVCLQEVDYRSMANDLGPALVRQGYQGRYARRTSPHSCDGVAIFFRAPMFQEETRTQRIALDVADGVDNVALAVELRQQRTGTRFTVATTHLLFDPARSDVRMAQLRALLDRLPDAHPIVLTGDFNSDPVSPAIRYLTEGGHRLRFRTLYDDHCNRYSSYVAGSWRLVDYIVYGGGGGGAGHVDVQPSALLQLPMVLGDPRDARPLHPGPMHGSDHFPLAGDFQFQPVAGGAPLRSSA</sequence>
<keyword evidence="2" id="KW-0496">Mitochondrion</keyword>
<proteinExistence type="predicted"/>
<evidence type="ECO:0000313" key="3">
    <source>
        <dbReference type="Proteomes" id="UP000290189"/>
    </source>
</evidence>
<feature type="domain" description="Endonuclease/exonuclease/phosphatase" evidence="1">
    <location>
        <begin position="29"/>
        <end position="289"/>
    </location>
</feature>
<dbReference type="GO" id="GO:0000175">
    <property type="term" value="F:3'-5'-RNA exonuclease activity"/>
    <property type="evidence" value="ECO:0007669"/>
    <property type="project" value="TreeGrafter"/>
</dbReference>
<dbReference type="InterPro" id="IPR036691">
    <property type="entry name" value="Endo/exonu/phosph_ase_sf"/>
</dbReference>
<name>A0A3P3YE13_PLABS</name>
<evidence type="ECO:0000313" key="2">
    <source>
        <dbReference type="EMBL" id="SPQ98421.1"/>
    </source>
</evidence>
<dbReference type="InterPro" id="IPR050410">
    <property type="entry name" value="CCR4/nocturin_mRNA_transcr"/>
</dbReference>
<protein>
    <recommendedName>
        <fullName evidence="1">Endonuclease/exonuclease/phosphatase domain-containing protein</fullName>
    </recommendedName>
</protein>
<dbReference type="Gene3D" id="3.60.10.10">
    <property type="entry name" value="Endonuclease/exonuclease/phosphatase"/>
    <property type="match status" value="1"/>
</dbReference>
<geneLocation type="mitochondrion" evidence="2"/>
<gene>
    <name evidence="2" type="ORF">PLBR_LOCUS5636</name>
</gene>
<evidence type="ECO:0000259" key="1">
    <source>
        <dbReference type="Pfam" id="PF03372"/>
    </source>
</evidence>
<reference evidence="2 3" key="1">
    <citation type="submission" date="2018-03" db="EMBL/GenBank/DDBJ databases">
        <authorList>
            <person name="Fogelqvist J."/>
        </authorList>
    </citation>
    <scope>NUCLEOTIDE SEQUENCE [LARGE SCALE GENOMIC DNA]</scope>
</reference>
<dbReference type="InterPro" id="IPR005135">
    <property type="entry name" value="Endo/exonuclease/phosphatase"/>
</dbReference>
<dbReference type="Pfam" id="PF03372">
    <property type="entry name" value="Exo_endo_phos"/>
    <property type="match status" value="1"/>
</dbReference>